<evidence type="ECO:0000313" key="3">
    <source>
        <dbReference type="EMBL" id="MCT8973708.1"/>
    </source>
</evidence>
<evidence type="ECO:0000259" key="2">
    <source>
        <dbReference type="Pfam" id="PF07859"/>
    </source>
</evidence>
<evidence type="ECO:0000256" key="1">
    <source>
        <dbReference type="ARBA" id="ARBA00022801"/>
    </source>
</evidence>
<dbReference type="InterPro" id="IPR013094">
    <property type="entry name" value="AB_hydrolase_3"/>
</dbReference>
<dbReference type="Pfam" id="PF07859">
    <property type="entry name" value="Abhydrolase_3"/>
    <property type="match status" value="1"/>
</dbReference>
<dbReference type="Proteomes" id="UP001320898">
    <property type="component" value="Unassembled WGS sequence"/>
</dbReference>
<dbReference type="AlphaFoldDB" id="A0AAW5R4W7"/>
<evidence type="ECO:0000313" key="4">
    <source>
        <dbReference type="Proteomes" id="UP001320898"/>
    </source>
</evidence>
<sequence length="270" mass="28999">MAYDRRARALSDASTLTPEAVLRYGDDPAEAVELYVPAGAARGDDLPVLVFLHGGAWIAGGFEWLRFMAEAVVAQPAIFAAVTYRLAPDHKWPSQLEDGIGALRSIQARISDYGGDPDRIVLGGHSAGGQIAAMTVLSRQAAPVHACMPVSAPMDLRYGGVASDTGKGRVYRFLFRAAQDDAGASPICALAGNRTPFHLMWGENDFDHIRDSNARMCDALRDAGQPITSTIEPGAGHFDTHLRLNSRNDDWYRAFRDLAGRSGRSVGACG</sequence>
<feature type="domain" description="Alpha/beta hydrolase fold-3" evidence="2">
    <location>
        <begin position="49"/>
        <end position="237"/>
    </location>
</feature>
<protein>
    <submittedName>
        <fullName evidence="3">Alpha/beta hydrolase</fullName>
    </submittedName>
</protein>
<dbReference type="EMBL" id="JALIDZ010000008">
    <property type="protein sequence ID" value="MCT8973708.1"/>
    <property type="molecule type" value="Genomic_DNA"/>
</dbReference>
<accession>A0AAW5R4W7</accession>
<gene>
    <name evidence="3" type="ORF">MUB46_17730</name>
</gene>
<organism evidence="3 4">
    <name type="scientific">Microbaculum marinisediminis</name>
    <dbReference type="NCBI Taxonomy" id="2931392"/>
    <lineage>
        <taxon>Bacteria</taxon>
        <taxon>Pseudomonadati</taxon>
        <taxon>Pseudomonadota</taxon>
        <taxon>Alphaproteobacteria</taxon>
        <taxon>Hyphomicrobiales</taxon>
        <taxon>Tepidamorphaceae</taxon>
        <taxon>Microbaculum</taxon>
    </lineage>
</organism>
<keyword evidence="1 3" id="KW-0378">Hydrolase</keyword>
<dbReference type="GO" id="GO:0016787">
    <property type="term" value="F:hydrolase activity"/>
    <property type="evidence" value="ECO:0007669"/>
    <property type="project" value="UniProtKB-KW"/>
</dbReference>
<dbReference type="SUPFAM" id="SSF53474">
    <property type="entry name" value="alpha/beta-Hydrolases"/>
    <property type="match status" value="1"/>
</dbReference>
<dbReference type="InterPro" id="IPR050300">
    <property type="entry name" value="GDXG_lipolytic_enzyme"/>
</dbReference>
<dbReference type="InterPro" id="IPR029058">
    <property type="entry name" value="AB_hydrolase_fold"/>
</dbReference>
<dbReference type="Gene3D" id="3.40.50.1820">
    <property type="entry name" value="alpha/beta hydrolase"/>
    <property type="match status" value="1"/>
</dbReference>
<keyword evidence="4" id="KW-1185">Reference proteome</keyword>
<name>A0AAW5R4W7_9HYPH</name>
<reference evidence="3 4" key="1">
    <citation type="submission" date="2022-04" db="EMBL/GenBank/DDBJ databases">
        <authorList>
            <person name="Ye Y.-Q."/>
            <person name="Du Z.-J."/>
        </authorList>
    </citation>
    <scope>NUCLEOTIDE SEQUENCE [LARGE SCALE GENOMIC DNA]</scope>
    <source>
        <strain evidence="3 4">A6E488</strain>
    </source>
</reference>
<dbReference type="PANTHER" id="PTHR48081:SF33">
    <property type="entry name" value="KYNURENINE FORMAMIDASE"/>
    <property type="match status" value="1"/>
</dbReference>
<dbReference type="RefSeq" id="WP_261617288.1">
    <property type="nucleotide sequence ID" value="NZ_JALIDZ010000008.1"/>
</dbReference>
<dbReference type="PANTHER" id="PTHR48081">
    <property type="entry name" value="AB HYDROLASE SUPERFAMILY PROTEIN C4A8.06C"/>
    <property type="match status" value="1"/>
</dbReference>
<comment type="caution">
    <text evidence="3">The sequence shown here is derived from an EMBL/GenBank/DDBJ whole genome shotgun (WGS) entry which is preliminary data.</text>
</comment>
<proteinExistence type="predicted"/>